<comment type="caution">
    <text evidence="4">The sequence shown here is derived from an EMBL/GenBank/DDBJ whole genome shotgun (WGS) entry which is preliminary data.</text>
</comment>
<gene>
    <name evidence="4" type="ORF">GON04_25455</name>
</gene>
<evidence type="ECO:0000259" key="3">
    <source>
        <dbReference type="Pfam" id="PF02608"/>
    </source>
</evidence>
<dbReference type="CDD" id="cd19963">
    <property type="entry name" value="PBP1_BMP-like"/>
    <property type="match status" value="1"/>
</dbReference>
<keyword evidence="1 2" id="KW-0732">Signal</keyword>
<protein>
    <submittedName>
        <fullName evidence="4">BMP family ABC transporter substrate-binding protein</fullName>
    </submittedName>
</protein>
<sequence length="367" mass="39026">MTFASTRRGTLKSLAALGAAGLAPAAFAQKPITVGVIYVGPRDDYGYNQAQAEAAAALKKMAGVKVVEEENVPETAAVQKTMAGMVAQDGASLLFPTSFGYFDPHMLAVAAKNPQVRFAHCGGMWTEGKHPTNTASYFGYIDECQYLNGVIAGHMSKTGKLGFVAAKPIPQVLRNINAFTMGARAVKPTLTTQVIFTGDWSMPVKEAEATNSLADQGVDVFTMHVDGPKVIVETAARRGKMVCGYHASQARLAPQAYLTGAEWNWLTAYTRFIEAARGGKPHPNFVRGGLKDGFVKMSAYGPAVSEAAKKQADGIKAQMLAGKFDIFQGGLKDNKGAVVIPPGKSLVQTDLELEKMNYLVEGVVGSL</sequence>
<proteinExistence type="predicted"/>
<evidence type="ECO:0000313" key="4">
    <source>
        <dbReference type="EMBL" id="MVQ32825.1"/>
    </source>
</evidence>
<dbReference type="PANTHER" id="PTHR43208:SF1">
    <property type="entry name" value="ABC TRANSPORTER SUBSTRATE-BINDING PROTEIN"/>
    <property type="match status" value="1"/>
</dbReference>
<dbReference type="PROSITE" id="PS51318">
    <property type="entry name" value="TAT"/>
    <property type="match status" value="1"/>
</dbReference>
<dbReference type="InterPro" id="IPR006311">
    <property type="entry name" value="TAT_signal"/>
</dbReference>
<dbReference type="PANTHER" id="PTHR43208">
    <property type="entry name" value="ABC TRANSPORTER SUBSTRATE-BINDING PROTEIN"/>
    <property type="match status" value="1"/>
</dbReference>
<keyword evidence="5" id="KW-1185">Reference proteome</keyword>
<dbReference type="InterPro" id="IPR052910">
    <property type="entry name" value="ABC-Purine-Binding"/>
</dbReference>
<feature type="domain" description="ABC transporter substrate-binding protein PnrA-like" evidence="3">
    <location>
        <begin position="33"/>
        <end position="314"/>
    </location>
</feature>
<dbReference type="EMBL" id="WSEL01000011">
    <property type="protein sequence ID" value="MVQ32825.1"/>
    <property type="molecule type" value="Genomic_DNA"/>
</dbReference>
<evidence type="ECO:0000313" key="5">
    <source>
        <dbReference type="Proteomes" id="UP000469385"/>
    </source>
</evidence>
<organism evidence="4 5">
    <name type="scientific">Ramlibacter pinisoli</name>
    <dbReference type="NCBI Taxonomy" id="2682844"/>
    <lineage>
        <taxon>Bacteria</taxon>
        <taxon>Pseudomonadati</taxon>
        <taxon>Pseudomonadota</taxon>
        <taxon>Betaproteobacteria</taxon>
        <taxon>Burkholderiales</taxon>
        <taxon>Comamonadaceae</taxon>
        <taxon>Ramlibacter</taxon>
    </lineage>
</organism>
<feature type="chain" id="PRO_5026956075" evidence="2">
    <location>
        <begin position="29"/>
        <end position="367"/>
    </location>
</feature>
<dbReference type="AlphaFoldDB" id="A0A6N8J1X2"/>
<dbReference type="InterPro" id="IPR003760">
    <property type="entry name" value="PnrA-like"/>
</dbReference>
<evidence type="ECO:0000256" key="2">
    <source>
        <dbReference type="SAM" id="SignalP"/>
    </source>
</evidence>
<name>A0A6N8J1X2_9BURK</name>
<dbReference type="Pfam" id="PF02608">
    <property type="entry name" value="Bmp"/>
    <property type="match status" value="1"/>
</dbReference>
<feature type="signal peptide" evidence="2">
    <location>
        <begin position="1"/>
        <end position="28"/>
    </location>
</feature>
<dbReference type="GO" id="GO:0005886">
    <property type="term" value="C:plasma membrane"/>
    <property type="evidence" value="ECO:0007669"/>
    <property type="project" value="InterPro"/>
</dbReference>
<accession>A0A6N8J1X2</accession>
<dbReference type="Gene3D" id="3.40.50.2300">
    <property type="match status" value="2"/>
</dbReference>
<dbReference type="RefSeq" id="WP_157400939.1">
    <property type="nucleotide sequence ID" value="NZ_WSEL01000011.1"/>
</dbReference>
<dbReference type="Proteomes" id="UP000469385">
    <property type="component" value="Unassembled WGS sequence"/>
</dbReference>
<reference evidence="4 5" key="1">
    <citation type="submission" date="2019-12" db="EMBL/GenBank/DDBJ databases">
        <authorList>
            <person name="Huq M.A."/>
        </authorList>
    </citation>
    <scope>NUCLEOTIDE SEQUENCE [LARGE SCALE GENOMIC DNA]</scope>
    <source>
        <strain evidence="4 5">MAH-25</strain>
    </source>
</reference>
<evidence type="ECO:0000256" key="1">
    <source>
        <dbReference type="ARBA" id="ARBA00022729"/>
    </source>
</evidence>